<evidence type="ECO:0000313" key="2">
    <source>
        <dbReference type="EMBL" id="RNL63450.1"/>
    </source>
</evidence>
<accession>A0ABX9W1W3</accession>
<dbReference type="RefSeq" id="WP_123182518.1">
    <property type="nucleotide sequence ID" value="NZ_RHGB01000010.1"/>
</dbReference>
<protein>
    <submittedName>
        <fullName evidence="2">Uncharacterized protein</fullName>
    </submittedName>
</protein>
<reference evidence="2 3" key="1">
    <citation type="submission" date="2018-10" db="EMBL/GenBank/DDBJ databases">
        <title>Draft genome sequence of Zhongshania sp. DSW25-10.</title>
        <authorList>
            <person name="Oh J."/>
        </authorList>
    </citation>
    <scope>NUCLEOTIDE SEQUENCE [LARGE SCALE GENOMIC DNA]</scope>
    <source>
        <strain evidence="2 3">DSW25-10</strain>
    </source>
</reference>
<sequence length="167" mass="18570">MDKDLQALQPCSSLLVQKAEGGDVIVARDLLTQAIEKLSSGDLNDADLGSFIARGLSALLENPNANNPFYLKKKPGRKENKSTELQELIAESIDDSDLGLHKGDSRDSSNEGAYSWAAREFNISPNTAEMYYKKHIDRIKEAQRINNELSDESQHNLMPPKDPNKNQ</sequence>
<keyword evidence="3" id="KW-1185">Reference proteome</keyword>
<gene>
    <name evidence="2" type="ORF">D0911_10070</name>
</gene>
<feature type="region of interest" description="Disordered" evidence="1">
    <location>
        <begin position="145"/>
        <end position="167"/>
    </location>
</feature>
<dbReference type="EMBL" id="RHGB01000010">
    <property type="protein sequence ID" value="RNL63450.1"/>
    <property type="molecule type" value="Genomic_DNA"/>
</dbReference>
<evidence type="ECO:0000256" key="1">
    <source>
        <dbReference type="SAM" id="MobiDB-lite"/>
    </source>
</evidence>
<proteinExistence type="predicted"/>
<dbReference type="Proteomes" id="UP000274695">
    <property type="component" value="Unassembled WGS sequence"/>
</dbReference>
<organism evidence="2 3">
    <name type="scientific">Zhongshania marina</name>
    <dbReference type="NCBI Taxonomy" id="2304603"/>
    <lineage>
        <taxon>Bacteria</taxon>
        <taxon>Pseudomonadati</taxon>
        <taxon>Pseudomonadota</taxon>
        <taxon>Gammaproteobacteria</taxon>
        <taxon>Cellvibrionales</taxon>
        <taxon>Spongiibacteraceae</taxon>
        <taxon>Zhongshania</taxon>
    </lineage>
</organism>
<comment type="caution">
    <text evidence="2">The sequence shown here is derived from an EMBL/GenBank/DDBJ whole genome shotgun (WGS) entry which is preliminary data.</text>
</comment>
<evidence type="ECO:0000313" key="3">
    <source>
        <dbReference type="Proteomes" id="UP000274695"/>
    </source>
</evidence>
<name>A0ABX9W1W3_9GAMM</name>